<dbReference type="Pfam" id="PF04851">
    <property type="entry name" value="ResIII"/>
    <property type="match status" value="1"/>
</dbReference>
<dbReference type="AlphaFoldDB" id="A0A1A6BKH4"/>
<organism evidence="3 4">
    <name type="scientific">Mycobacterium gordonae</name>
    <dbReference type="NCBI Taxonomy" id="1778"/>
    <lineage>
        <taxon>Bacteria</taxon>
        <taxon>Bacillati</taxon>
        <taxon>Actinomycetota</taxon>
        <taxon>Actinomycetes</taxon>
        <taxon>Mycobacteriales</taxon>
        <taxon>Mycobacteriaceae</taxon>
        <taxon>Mycobacterium</taxon>
    </lineage>
</organism>
<dbReference type="GO" id="GO:0016787">
    <property type="term" value="F:hydrolase activity"/>
    <property type="evidence" value="ECO:0007669"/>
    <property type="project" value="InterPro"/>
</dbReference>
<dbReference type="GO" id="GO:0003677">
    <property type="term" value="F:DNA binding"/>
    <property type="evidence" value="ECO:0007669"/>
    <property type="project" value="InterPro"/>
</dbReference>
<dbReference type="PROSITE" id="PS51194">
    <property type="entry name" value="HELICASE_CTER"/>
    <property type="match status" value="1"/>
</dbReference>
<name>A0A1A6BKH4_MYCGO</name>
<feature type="domain" description="Helicase ATP-binding" evidence="1">
    <location>
        <begin position="172"/>
        <end position="357"/>
    </location>
</feature>
<gene>
    <name evidence="3" type="ORF">A9W98_12625</name>
</gene>
<protein>
    <recommendedName>
        <fullName evidence="5">DEAD/DEAH box helicase</fullName>
    </recommendedName>
</protein>
<dbReference type="Pfam" id="PF00271">
    <property type="entry name" value="Helicase_C"/>
    <property type="match status" value="1"/>
</dbReference>
<sequence>MIRFLQRFMKPGDSRAALARFSRDSRGRSIEWIVAAAETEGTPSKTLRLADAGLIQLLVELAGVDLLSDRELRRVIAENAGPTRLHRLHDYESSIRGRRTYKSMVDAIAQRKWLPGRSWANHFVRTLHLPLVYAGWRGEKAQPETIDVQPCVKLPPLRDFQEELRSQVLEVLSQPATGNRAILTLPTGAGKTRTTVEALLSWRLSHPDPPLVLWIAQSDELCEQAVQSFREVWFDLGHRSEKYRETLTIGRLWGDRNATPTECGVVVASIQKLHAAARGDGSGMTPEDLQTLGDVTGVVVVDEAHRALAASYGQVLRSLGINFRVKNNDSALLGLTATPRRTGPEETKRLLQRFRNQILIAPSLGADPVQTLKGQGVLAKIQYESLDYDADPIELDSSSAHARYYETFEDIHSDVLRRLGEEHRRNRRMLERILELKPEWPVLLFACSTQHAQAMASLLQRRGRSAACVLASTRTATRRALVERFRDRKLSVLCNYGLLTTGFDAPSVRCVVVARPTASHVLYEQMVGRGMRGPEFGGTSRCLVIDVQDNVQWRSKTVNIDYLSLEKEMRDVG</sequence>
<evidence type="ECO:0008006" key="5">
    <source>
        <dbReference type="Google" id="ProtNLM"/>
    </source>
</evidence>
<dbReference type="PANTHER" id="PTHR47396:SF1">
    <property type="entry name" value="ATP-DEPENDENT HELICASE IRC3-RELATED"/>
    <property type="match status" value="1"/>
</dbReference>
<evidence type="ECO:0000259" key="1">
    <source>
        <dbReference type="PROSITE" id="PS51192"/>
    </source>
</evidence>
<dbReference type="SMART" id="SM00490">
    <property type="entry name" value="HELICc"/>
    <property type="match status" value="1"/>
</dbReference>
<feature type="domain" description="Helicase C-terminal" evidence="2">
    <location>
        <begin position="428"/>
        <end position="573"/>
    </location>
</feature>
<dbReference type="InterPro" id="IPR027417">
    <property type="entry name" value="P-loop_NTPase"/>
</dbReference>
<evidence type="ECO:0000259" key="2">
    <source>
        <dbReference type="PROSITE" id="PS51194"/>
    </source>
</evidence>
<dbReference type="PROSITE" id="PS51192">
    <property type="entry name" value="HELICASE_ATP_BIND_1"/>
    <property type="match status" value="1"/>
</dbReference>
<reference evidence="3 4" key="1">
    <citation type="submission" date="2016-06" db="EMBL/GenBank/DDBJ databases">
        <authorList>
            <person name="Kjaerup R.B."/>
            <person name="Dalgaard T.S."/>
            <person name="Juul-Madsen H.R."/>
        </authorList>
    </citation>
    <scope>NUCLEOTIDE SEQUENCE [LARGE SCALE GENOMIC DNA]</scope>
    <source>
        <strain evidence="3 4">1245752.6</strain>
    </source>
</reference>
<dbReference type="Gene3D" id="3.40.50.300">
    <property type="entry name" value="P-loop containing nucleotide triphosphate hydrolases"/>
    <property type="match status" value="2"/>
</dbReference>
<dbReference type="InterPro" id="IPR006935">
    <property type="entry name" value="Helicase/UvrB_N"/>
</dbReference>
<dbReference type="SMART" id="SM00487">
    <property type="entry name" value="DEXDc"/>
    <property type="match status" value="1"/>
</dbReference>
<accession>A0A1A6BKH4</accession>
<dbReference type="InterPro" id="IPR001650">
    <property type="entry name" value="Helicase_C-like"/>
</dbReference>
<dbReference type="InterPro" id="IPR050742">
    <property type="entry name" value="Helicase_Restrict-Modif_Enz"/>
</dbReference>
<dbReference type="SUPFAM" id="SSF52540">
    <property type="entry name" value="P-loop containing nucleoside triphosphate hydrolases"/>
    <property type="match status" value="1"/>
</dbReference>
<dbReference type="GO" id="GO:0005524">
    <property type="term" value="F:ATP binding"/>
    <property type="evidence" value="ECO:0007669"/>
    <property type="project" value="InterPro"/>
</dbReference>
<dbReference type="PANTHER" id="PTHR47396">
    <property type="entry name" value="TYPE I RESTRICTION ENZYME ECOKI R PROTEIN"/>
    <property type="match status" value="1"/>
</dbReference>
<comment type="caution">
    <text evidence="3">The sequence shown here is derived from an EMBL/GenBank/DDBJ whole genome shotgun (WGS) entry which is preliminary data.</text>
</comment>
<dbReference type="InterPro" id="IPR014001">
    <property type="entry name" value="Helicase_ATP-bd"/>
</dbReference>
<dbReference type="EMBL" id="MAEM01000134">
    <property type="protein sequence ID" value="OBS02857.1"/>
    <property type="molecule type" value="Genomic_DNA"/>
</dbReference>
<evidence type="ECO:0000313" key="4">
    <source>
        <dbReference type="Proteomes" id="UP000093757"/>
    </source>
</evidence>
<proteinExistence type="predicted"/>
<evidence type="ECO:0000313" key="3">
    <source>
        <dbReference type="EMBL" id="OBS02857.1"/>
    </source>
</evidence>
<dbReference type="Proteomes" id="UP000093757">
    <property type="component" value="Unassembled WGS sequence"/>
</dbReference>
<dbReference type="GO" id="GO:0005829">
    <property type="term" value="C:cytosol"/>
    <property type="evidence" value="ECO:0007669"/>
    <property type="project" value="TreeGrafter"/>
</dbReference>